<dbReference type="PROSITE" id="PS50222">
    <property type="entry name" value="EF_HAND_2"/>
    <property type="match status" value="2"/>
</dbReference>
<evidence type="ECO:0000313" key="6">
    <source>
        <dbReference type="Proteomes" id="UP000013827"/>
    </source>
</evidence>
<reference evidence="6" key="1">
    <citation type="journal article" date="2013" name="Nature">
        <title>Pan genome of the phytoplankton Emiliania underpins its global distribution.</title>
        <authorList>
            <person name="Read B.A."/>
            <person name="Kegel J."/>
            <person name="Klute M.J."/>
            <person name="Kuo A."/>
            <person name="Lefebvre S.C."/>
            <person name="Maumus F."/>
            <person name="Mayer C."/>
            <person name="Miller J."/>
            <person name="Monier A."/>
            <person name="Salamov A."/>
            <person name="Young J."/>
            <person name="Aguilar M."/>
            <person name="Claverie J.M."/>
            <person name="Frickenhaus S."/>
            <person name="Gonzalez K."/>
            <person name="Herman E.K."/>
            <person name="Lin Y.C."/>
            <person name="Napier J."/>
            <person name="Ogata H."/>
            <person name="Sarno A.F."/>
            <person name="Shmutz J."/>
            <person name="Schroeder D."/>
            <person name="de Vargas C."/>
            <person name="Verret F."/>
            <person name="von Dassow P."/>
            <person name="Valentin K."/>
            <person name="Van de Peer Y."/>
            <person name="Wheeler G."/>
            <person name="Dacks J.B."/>
            <person name="Delwiche C.F."/>
            <person name="Dyhrman S.T."/>
            <person name="Glockner G."/>
            <person name="John U."/>
            <person name="Richards T."/>
            <person name="Worden A.Z."/>
            <person name="Zhang X."/>
            <person name="Grigoriev I.V."/>
            <person name="Allen A.E."/>
            <person name="Bidle K."/>
            <person name="Borodovsky M."/>
            <person name="Bowler C."/>
            <person name="Brownlee C."/>
            <person name="Cock J.M."/>
            <person name="Elias M."/>
            <person name="Gladyshev V.N."/>
            <person name="Groth M."/>
            <person name="Guda C."/>
            <person name="Hadaegh A."/>
            <person name="Iglesias-Rodriguez M.D."/>
            <person name="Jenkins J."/>
            <person name="Jones B.M."/>
            <person name="Lawson T."/>
            <person name="Leese F."/>
            <person name="Lindquist E."/>
            <person name="Lobanov A."/>
            <person name="Lomsadze A."/>
            <person name="Malik S.B."/>
            <person name="Marsh M.E."/>
            <person name="Mackinder L."/>
            <person name="Mock T."/>
            <person name="Mueller-Roeber B."/>
            <person name="Pagarete A."/>
            <person name="Parker M."/>
            <person name="Probert I."/>
            <person name="Quesneville H."/>
            <person name="Raines C."/>
            <person name="Rensing S.A."/>
            <person name="Riano-Pachon D.M."/>
            <person name="Richier S."/>
            <person name="Rokitta S."/>
            <person name="Shiraiwa Y."/>
            <person name="Soanes D.M."/>
            <person name="van der Giezen M."/>
            <person name="Wahlund T.M."/>
            <person name="Williams B."/>
            <person name="Wilson W."/>
            <person name="Wolfe G."/>
            <person name="Wurch L.L."/>
        </authorList>
    </citation>
    <scope>NUCLEOTIDE SEQUENCE</scope>
</reference>
<dbReference type="InterPro" id="IPR011992">
    <property type="entry name" value="EF-hand-dom_pair"/>
</dbReference>
<sequence length="864" mass="92325">MSTPTRPLGARKTTNNKPSPWALNQKSDRFGGPGSIYKPAAGTGIERSSPAPTKTPGKATPGSRNARTPSGAGRPTPNMASKTDRFAMPGGVYKQSDSPAPSAYAAKPLKPSGPTVSLVQKMHRRRQSRGLWADAVAKASGDGPTYYNPSALAKASVQKEVSAQYKDGRGRFETHDSVYAAPATPAIGQYETAVNIGSSKSSTVSYARARPGRFEAHDTIYAKPATPGIGEYETAVHMASTKSSTVSYATAKEGRFEGRDTIYAKPATPGIGEYETAVPFNIGSSKSSTISYAKEPRRQSRGIWASNAKHEGSLPPALKYADAAPSALAKASPAKIEAFPSPQQPIEAAPDNEPPVEAPPLAPAPADDGDAECDAMAEGERLFARLSRVSTARVSRNDYYDAKLGWDEDLEIEHQAAEEGVALPSELDTFLRAFAFAAPSEAVRREEAWRLWDPNGNGYLSLAEVDLGVKMTLQSFLKDAGAGEAVWRRFRPSFIRAFNDAKDAAAAASSLSDDYVTKGEFRLLLSYLGYYATWFEVFAMVDGCSDGTTATDDRRISREEWEEGIEKVVAAGLSWAPYVALRSATPASFDEMDSNGGGYVLLIEFCAWLKAAEVEAATPAGLALAAGDEQLAPAAPAPKPAVPAAKEAAKEAKPAVPELDTFLRAFAFAAPSEAVRREEAWRLWDPNGNGYLSLAEVDLGVKMTLQSFLKDAGAGEAVWRRFRPSFIRAFNDAKDAAAAASSLSDDYVTKGEFRLLLSYLGYYATWFEVFAMVDGCSDGTTATDDRRISREEWEEGIEKVVAAGLSWAPYVALRSATSASFDEMDSNGGGYVLLIEFCAWLKAAEVEAATPAGLALAAGGDATR</sequence>
<evidence type="ECO:0000313" key="5">
    <source>
        <dbReference type="EnsemblProtists" id="EOD35078"/>
    </source>
</evidence>
<dbReference type="InterPro" id="IPR002048">
    <property type="entry name" value="EF_hand_dom"/>
</dbReference>
<feature type="region of interest" description="Disordered" evidence="3">
    <location>
        <begin position="1"/>
        <end position="124"/>
    </location>
</feature>
<feature type="region of interest" description="Disordered" evidence="3">
    <location>
        <begin position="285"/>
        <end position="307"/>
    </location>
</feature>
<dbReference type="Pfam" id="PF22592">
    <property type="entry name" value="FCaBP_EF-hand"/>
    <property type="match status" value="2"/>
</dbReference>
<evidence type="ECO:0000256" key="1">
    <source>
        <dbReference type="ARBA" id="ARBA00005727"/>
    </source>
</evidence>
<dbReference type="GO" id="GO:0005509">
    <property type="term" value="F:calcium ion binding"/>
    <property type="evidence" value="ECO:0007669"/>
    <property type="project" value="InterPro"/>
</dbReference>
<dbReference type="PaxDb" id="2903-EOD35078"/>
<evidence type="ECO:0000259" key="4">
    <source>
        <dbReference type="PROSITE" id="PS50222"/>
    </source>
</evidence>
<feature type="domain" description="EF-hand" evidence="4">
    <location>
        <begin position="672"/>
        <end position="707"/>
    </location>
</feature>
<feature type="domain" description="EF-hand" evidence="4">
    <location>
        <begin position="440"/>
        <end position="475"/>
    </location>
</feature>
<dbReference type="Proteomes" id="UP000013827">
    <property type="component" value="Unassembled WGS sequence"/>
</dbReference>
<feature type="region of interest" description="Disordered" evidence="3">
    <location>
        <begin position="343"/>
        <end position="372"/>
    </location>
</feature>
<accession>A0A0D3KH43</accession>
<dbReference type="KEGG" id="ehx:EMIHUDRAFT_455397"/>
<evidence type="ECO:0000256" key="3">
    <source>
        <dbReference type="SAM" id="MobiDB-lite"/>
    </source>
</evidence>
<dbReference type="AlphaFoldDB" id="A0A0D3KH43"/>
<dbReference type="GeneID" id="17280349"/>
<reference evidence="5" key="2">
    <citation type="submission" date="2024-10" db="UniProtKB">
        <authorList>
            <consortium name="EnsemblProtists"/>
        </authorList>
    </citation>
    <scope>IDENTIFICATION</scope>
</reference>
<keyword evidence="6" id="KW-1185">Reference proteome</keyword>
<dbReference type="PROSITE" id="PS00018">
    <property type="entry name" value="EF_HAND_1"/>
    <property type="match status" value="2"/>
</dbReference>
<dbReference type="SMART" id="SM00054">
    <property type="entry name" value="EFh"/>
    <property type="match status" value="6"/>
</dbReference>
<proteinExistence type="inferred from homology"/>
<comment type="similarity">
    <text evidence="1">Belongs to the calflagin family.</text>
</comment>
<feature type="compositionally biased region" description="Pro residues" evidence="3">
    <location>
        <begin position="352"/>
        <end position="363"/>
    </location>
</feature>
<organism evidence="5 6">
    <name type="scientific">Emiliania huxleyi (strain CCMP1516)</name>
    <dbReference type="NCBI Taxonomy" id="280463"/>
    <lineage>
        <taxon>Eukaryota</taxon>
        <taxon>Haptista</taxon>
        <taxon>Haptophyta</taxon>
        <taxon>Prymnesiophyceae</taxon>
        <taxon>Isochrysidales</taxon>
        <taxon>Noelaerhabdaceae</taxon>
        <taxon>Emiliania</taxon>
    </lineage>
</organism>
<dbReference type="InterPro" id="IPR054322">
    <property type="entry name" value="FCABP_EF-hand"/>
</dbReference>
<dbReference type="InterPro" id="IPR018247">
    <property type="entry name" value="EF_Hand_1_Ca_BS"/>
</dbReference>
<feature type="compositionally biased region" description="Polar residues" evidence="3">
    <location>
        <begin position="12"/>
        <end position="25"/>
    </location>
</feature>
<protein>
    <recommendedName>
        <fullName evidence="4">EF-hand domain-containing protein</fullName>
    </recommendedName>
</protein>
<dbReference type="EnsemblProtists" id="EOD35078">
    <property type="protein sequence ID" value="EOD35078"/>
    <property type="gene ID" value="EMIHUDRAFT_455397"/>
</dbReference>
<evidence type="ECO:0000256" key="2">
    <source>
        <dbReference type="ARBA" id="ARBA00022837"/>
    </source>
</evidence>
<feature type="compositionally biased region" description="Low complexity" evidence="3">
    <location>
        <begin position="49"/>
        <end position="63"/>
    </location>
</feature>
<dbReference type="Gene3D" id="1.10.238.10">
    <property type="entry name" value="EF-hand"/>
    <property type="match status" value="2"/>
</dbReference>
<dbReference type="SUPFAM" id="SSF47473">
    <property type="entry name" value="EF-hand"/>
    <property type="match status" value="2"/>
</dbReference>
<dbReference type="RefSeq" id="XP_005787507.1">
    <property type="nucleotide sequence ID" value="XM_005787450.1"/>
</dbReference>
<dbReference type="eggNOG" id="ENOG502S14U">
    <property type="taxonomic scope" value="Eukaryota"/>
</dbReference>
<keyword evidence="2" id="KW-0106">Calcium</keyword>
<dbReference type="HOGENOM" id="CLU_016445_0_0_1"/>
<name>A0A0D3KH43_EMIH1</name>